<keyword evidence="3 9" id="KW-0645">Protease</keyword>
<comment type="subunit">
    <text evidence="9 10">Homohexamer. Organized in a ring with a central cavity.</text>
</comment>
<dbReference type="EMBL" id="JAFFZP010000008">
    <property type="protein sequence ID" value="MBN0987104.1"/>
    <property type="molecule type" value="Genomic_DNA"/>
</dbReference>
<feature type="domain" description="Lon proteolytic" evidence="13">
    <location>
        <begin position="598"/>
        <end position="779"/>
    </location>
</feature>
<evidence type="ECO:0000313" key="16">
    <source>
        <dbReference type="Proteomes" id="UP000760472"/>
    </source>
</evidence>
<keyword evidence="6 9" id="KW-0720">Serine protease</keyword>
<dbReference type="Pfam" id="PF02190">
    <property type="entry name" value="LON_substr_bdg"/>
    <property type="match status" value="1"/>
</dbReference>
<dbReference type="InterPro" id="IPR027065">
    <property type="entry name" value="Lon_Prtase"/>
</dbReference>
<dbReference type="EC" id="3.4.21.53" evidence="9 10"/>
<feature type="active site" evidence="9 11">
    <location>
        <position position="728"/>
    </location>
</feature>
<proteinExistence type="evidence at transcript level"/>
<dbReference type="Gene3D" id="3.40.50.300">
    <property type="entry name" value="P-loop containing nucleotide triphosphate hydrolases"/>
    <property type="match status" value="1"/>
</dbReference>
<dbReference type="Gene3D" id="1.20.5.5270">
    <property type="match status" value="1"/>
</dbReference>
<dbReference type="NCBIfam" id="TIGR00763">
    <property type="entry name" value="lon"/>
    <property type="match status" value="1"/>
</dbReference>
<gene>
    <name evidence="9 15" type="primary">lon</name>
    <name evidence="15" type="ORF">JW498_07025</name>
</gene>
<keyword evidence="16" id="KW-1185">Reference proteome</keyword>
<evidence type="ECO:0000256" key="3">
    <source>
        <dbReference type="ARBA" id="ARBA00022670"/>
    </source>
</evidence>
<dbReference type="InterPro" id="IPR003593">
    <property type="entry name" value="AAA+_ATPase"/>
</dbReference>
<dbReference type="PROSITE" id="PS51786">
    <property type="entry name" value="LON_PROTEOLYTIC"/>
    <property type="match status" value="1"/>
</dbReference>
<dbReference type="Pfam" id="PF22667">
    <property type="entry name" value="Lon_lid"/>
    <property type="match status" value="1"/>
</dbReference>
<organism evidence="15 16">
    <name type="scientific">Amphritea pacifica</name>
    <dbReference type="NCBI Taxonomy" id="2811233"/>
    <lineage>
        <taxon>Bacteria</taxon>
        <taxon>Pseudomonadati</taxon>
        <taxon>Pseudomonadota</taxon>
        <taxon>Gammaproteobacteria</taxon>
        <taxon>Oceanospirillales</taxon>
        <taxon>Oceanospirillaceae</taxon>
        <taxon>Amphritea</taxon>
    </lineage>
</organism>
<evidence type="ECO:0000313" key="15">
    <source>
        <dbReference type="EMBL" id="MBN0987104.1"/>
    </source>
</evidence>
<dbReference type="InterPro" id="IPR027417">
    <property type="entry name" value="P-loop_NTPase"/>
</dbReference>
<dbReference type="SMART" id="SM00382">
    <property type="entry name" value="AAA"/>
    <property type="match status" value="1"/>
</dbReference>
<dbReference type="SMART" id="SM00464">
    <property type="entry name" value="LON"/>
    <property type="match status" value="1"/>
</dbReference>
<feature type="region of interest" description="Disordered" evidence="12">
    <location>
        <begin position="786"/>
        <end position="809"/>
    </location>
</feature>
<keyword evidence="4 9" id="KW-0547">Nucleotide-binding</keyword>
<dbReference type="Gene3D" id="1.20.58.1480">
    <property type="match status" value="1"/>
</dbReference>
<dbReference type="Pfam" id="PF05362">
    <property type="entry name" value="Lon_C"/>
    <property type="match status" value="1"/>
</dbReference>
<dbReference type="InterPro" id="IPR046336">
    <property type="entry name" value="Lon_prtase_N_sf"/>
</dbReference>
<comment type="function">
    <text evidence="9">ATP-dependent serine protease that mediates the selective degradation of mutant and abnormal proteins as well as certain short-lived regulatory proteins. Required for cellular homeostasis and for survival from DNA damage and developmental changes induced by stress. Degrades polypeptides processively to yield small peptide fragments that are 5 to 10 amino acids long. Binds to DNA in a double-stranded, site-specific manner.</text>
</comment>
<dbReference type="InterPro" id="IPR003111">
    <property type="entry name" value="Lon_prtase_N"/>
</dbReference>
<dbReference type="NCBIfam" id="NF008053">
    <property type="entry name" value="PRK10787.1"/>
    <property type="match status" value="1"/>
</dbReference>
<keyword evidence="5 9" id="KW-0378">Hydrolase</keyword>
<name>A0ABS2W5X2_9GAMM</name>
<evidence type="ECO:0000256" key="8">
    <source>
        <dbReference type="ARBA" id="ARBA00023016"/>
    </source>
</evidence>
<dbReference type="CDD" id="cd19500">
    <property type="entry name" value="RecA-like_Lon"/>
    <property type="match status" value="1"/>
</dbReference>
<dbReference type="Gene3D" id="2.30.130.40">
    <property type="entry name" value="LON domain-like"/>
    <property type="match status" value="1"/>
</dbReference>
<evidence type="ECO:0000256" key="2">
    <source>
        <dbReference type="ARBA" id="ARBA00022490"/>
    </source>
</evidence>
<dbReference type="InterPro" id="IPR020568">
    <property type="entry name" value="Ribosomal_Su5_D2-typ_SF"/>
</dbReference>
<dbReference type="SUPFAM" id="SSF52540">
    <property type="entry name" value="P-loop containing nucleoside triphosphate hydrolases"/>
    <property type="match status" value="1"/>
</dbReference>
<dbReference type="Gene3D" id="3.30.230.10">
    <property type="match status" value="1"/>
</dbReference>
<dbReference type="PIRSF" id="PIRSF001174">
    <property type="entry name" value="Lon_proteas"/>
    <property type="match status" value="1"/>
</dbReference>
<reference evidence="15 16" key="1">
    <citation type="submission" date="2021-02" db="EMBL/GenBank/DDBJ databases">
        <title>A novel species of genus Amphritea isolated from a fishpond in China.</title>
        <authorList>
            <person name="Lu H."/>
        </authorList>
    </citation>
    <scope>NUCLEOTIDE SEQUENCE [LARGE SCALE GENOMIC DNA]</scope>
    <source>
        <strain evidence="15 16">RP18W</strain>
    </source>
</reference>
<dbReference type="Pfam" id="PF00004">
    <property type="entry name" value="AAA"/>
    <property type="match status" value="1"/>
</dbReference>
<evidence type="ECO:0000256" key="4">
    <source>
        <dbReference type="ARBA" id="ARBA00022741"/>
    </source>
</evidence>
<evidence type="ECO:0000256" key="5">
    <source>
        <dbReference type="ARBA" id="ARBA00022801"/>
    </source>
</evidence>
<dbReference type="HAMAP" id="MF_01973">
    <property type="entry name" value="lon_bact"/>
    <property type="match status" value="1"/>
</dbReference>
<dbReference type="Proteomes" id="UP000760472">
    <property type="component" value="Unassembled WGS sequence"/>
</dbReference>
<keyword evidence="7 9" id="KW-0067">ATP-binding</keyword>
<evidence type="ECO:0000256" key="12">
    <source>
        <dbReference type="SAM" id="MobiDB-lite"/>
    </source>
</evidence>
<comment type="caution">
    <text evidence="15">The sequence shown here is derived from an EMBL/GenBank/DDBJ whole genome shotgun (WGS) entry which is preliminary data.</text>
</comment>
<dbReference type="RefSeq" id="WP_205211308.1">
    <property type="nucleotide sequence ID" value="NZ_JAFFZO010000024.1"/>
</dbReference>
<evidence type="ECO:0000256" key="11">
    <source>
        <dbReference type="PROSITE-ProRule" id="PRU01122"/>
    </source>
</evidence>
<keyword evidence="2 9" id="KW-0963">Cytoplasm</keyword>
<dbReference type="InterPro" id="IPR003959">
    <property type="entry name" value="ATPase_AAA_core"/>
</dbReference>
<evidence type="ECO:0000259" key="13">
    <source>
        <dbReference type="PROSITE" id="PS51786"/>
    </source>
</evidence>
<sequence length="809" mass="90479">MAPLENDKEITTTTLPVLPLRDVVIYPHMVIPLFVGREKSIQALEAAMLQDKEILLIAQKNASDDEPVGGDLFSIGTVASVLQMLKLPDGTVKVLVEGDYRARIETLHTSESHFTADVTVLPVSEVSDSEAEIYKRTALDQFERFVQVNKKIPAEVLTSLGSIDEIGRLADTIAAHMSLKLDEKQKILEILDDKLRLEHLMALMESEIDLVEVEKRIRGRVKKQMEKSQREYYLNEQMKAIQKEMGDLDENGNTDIEELKKRIDEAGMPKEALDKTLNEYNKLKMMSPMSAEATVVRGYIDWMLQIPWSKRSKLRHDMKRAEVILNEDHYGLEEVKDRILEYLAVQRRVRKLKGPILCLVGPPGVGKTSLGQSIARATNREYVRMALGGVRDEAEIRGHRRTYIGSMPGKLIQKMSKVGVKNPLFLLDEIDKMGMDQRGDPASALLEVLDPEQNSTFNDHYLEVDYDLSDVMFVCTSNSMNIPGPLLDRMEIIRIPGYTEDEKLNIARKYLIPKQTKMNGLKKGELVIEDEAVTDLIRYYTREAGVRGLEREIAKICRKVIKEIALGDDKNASVVANSENLEHYSGVRKCNFGVAEEQDRIGHVTGLAWTSVGGDILTIESAVVPGKGRQIRTGSLGEVMQESIQAAMTVVRSRAESLGINPDFHEENDIHIHVPEGATPKDGPSAGIGMCTALVSVLTNIPVRSDVAMTGEITLRGQVLPIGGLKEKLLAAHRGGIKTVIIPDENKRDLKEIPENIKADLEICPVKWIDEVLQIALKFSPEPLTEEQKASFSEKKKQAKNEQGQIKPH</sequence>
<dbReference type="InterPro" id="IPR014721">
    <property type="entry name" value="Ribsml_uS5_D2-typ_fold_subgr"/>
</dbReference>
<dbReference type="PANTHER" id="PTHR10046">
    <property type="entry name" value="ATP DEPENDENT LON PROTEASE FAMILY MEMBER"/>
    <property type="match status" value="1"/>
</dbReference>
<dbReference type="GO" id="GO:0004252">
    <property type="term" value="F:serine-type endopeptidase activity"/>
    <property type="evidence" value="ECO:0007669"/>
    <property type="project" value="UniProtKB-EC"/>
</dbReference>
<dbReference type="InterPro" id="IPR015947">
    <property type="entry name" value="PUA-like_sf"/>
</dbReference>
<evidence type="ECO:0000256" key="7">
    <source>
        <dbReference type="ARBA" id="ARBA00022840"/>
    </source>
</evidence>
<keyword evidence="8 9" id="KW-0346">Stress response</keyword>
<comment type="induction">
    <text evidence="9">By heat shock.</text>
</comment>
<protein>
    <recommendedName>
        <fullName evidence="9 10">Lon protease</fullName>
        <ecNumber evidence="9 10">3.4.21.53</ecNumber>
    </recommendedName>
    <alternativeName>
        <fullName evidence="9">ATP-dependent protease La</fullName>
    </alternativeName>
</protein>
<feature type="compositionally biased region" description="Basic and acidic residues" evidence="12">
    <location>
        <begin position="786"/>
        <end position="800"/>
    </location>
</feature>
<feature type="domain" description="Lon N-terminal" evidence="14">
    <location>
        <begin position="15"/>
        <end position="208"/>
    </location>
</feature>
<evidence type="ECO:0000256" key="9">
    <source>
        <dbReference type="HAMAP-Rule" id="MF_01973"/>
    </source>
</evidence>
<dbReference type="InterPro" id="IPR004815">
    <property type="entry name" value="Lon_bac/euk-typ"/>
</dbReference>
<accession>A0ABS2W5X2</accession>
<comment type="catalytic activity">
    <reaction evidence="9 10 11">
        <text>Hydrolysis of proteins in presence of ATP.</text>
        <dbReference type="EC" id="3.4.21.53"/>
    </reaction>
</comment>
<feature type="active site" evidence="9 11">
    <location>
        <position position="685"/>
    </location>
</feature>
<evidence type="ECO:0000256" key="10">
    <source>
        <dbReference type="PIRNR" id="PIRNR001174"/>
    </source>
</evidence>
<dbReference type="InterPro" id="IPR054594">
    <property type="entry name" value="Lon_lid"/>
</dbReference>
<dbReference type="Gene3D" id="1.10.8.60">
    <property type="match status" value="1"/>
</dbReference>
<dbReference type="InterPro" id="IPR027543">
    <property type="entry name" value="Lon_bac"/>
</dbReference>
<feature type="binding site" evidence="9">
    <location>
        <begin position="361"/>
        <end position="368"/>
    </location>
    <ligand>
        <name>ATP</name>
        <dbReference type="ChEBI" id="CHEBI:30616"/>
    </ligand>
</feature>
<dbReference type="PRINTS" id="PR00830">
    <property type="entry name" value="ENDOLAPTASE"/>
</dbReference>
<dbReference type="InterPro" id="IPR008269">
    <property type="entry name" value="Lon_proteolytic"/>
</dbReference>
<evidence type="ECO:0000256" key="6">
    <source>
        <dbReference type="ARBA" id="ARBA00022825"/>
    </source>
</evidence>
<dbReference type="SUPFAM" id="SSF88697">
    <property type="entry name" value="PUA domain-like"/>
    <property type="match status" value="1"/>
</dbReference>
<dbReference type="SUPFAM" id="SSF54211">
    <property type="entry name" value="Ribosomal protein S5 domain 2-like"/>
    <property type="match status" value="1"/>
</dbReference>
<evidence type="ECO:0000259" key="14">
    <source>
        <dbReference type="PROSITE" id="PS51787"/>
    </source>
</evidence>
<comment type="subcellular location">
    <subcellularLocation>
        <location evidence="1 9 10">Cytoplasm</location>
    </subcellularLocation>
</comment>
<dbReference type="PROSITE" id="PS51787">
    <property type="entry name" value="LON_N"/>
    <property type="match status" value="1"/>
</dbReference>
<evidence type="ECO:0000256" key="1">
    <source>
        <dbReference type="ARBA" id="ARBA00004496"/>
    </source>
</evidence>
<comment type="similarity">
    <text evidence="9 10 11">Belongs to the peptidase S16 family.</text>
</comment>